<sequence>MTSSSRSEKEKSLAGELYQAFDPELVQERANAKLLCWKFNRTSPLEIEERKALLQEMVGVDDALIEPPFHLDYGYNMKIGKNFYANHGCTFLDCNVITIGNNVMLAPHVILTAATHPLSVVERRNGDELTGPITIGNDVWIGANATVLPNVTIGNNVVIGAGAVVNRDIPDNVVYGGVPAKIIRSLKGDARDDERPPLGEPRAT</sequence>
<comment type="similarity">
    <text evidence="1">Belongs to the transferase hexapeptide repeat family.</text>
</comment>
<dbReference type="Pfam" id="PF00132">
    <property type="entry name" value="Hexapep"/>
    <property type="match status" value="1"/>
</dbReference>
<dbReference type="SUPFAM" id="SSF51161">
    <property type="entry name" value="Trimeric LpxA-like enzymes"/>
    <property type="match status" value="1"/>
</dbReference>
<dbReference type="EMBL" id="OU594945">
    <property type="protein sequence ID" value="CAG9288898.1"/>
    <property type="molecule type" value="Genomic_DNA"/>
</dbReference>
<reference evidence="4" key="1">
    <citation type="submission" date="2022-02" db="EMBL/GenBank/DDBJ databases">
        <authorList>
            <person name="Giguere J D."/>
        </authorList>
    </citation>
    <scope>NUCLEOTIDE SEQUENCE</scope>
    <source>
        <strain evidence="4">CCAP 1055/1</strain>
    </source>
</reference>
<dbReference type="InterPro" id="IPR051159">
    <property type="entry name" value="Hexapeptide_acetyltransf"/>
</dbReference>
<evidence type="ECO:0000259" key="3">
    <source>
        <dbReference type="SMART" id="SM01266"/>
    </source>
</evidence>
<feature type="domain" description="Maltose/galactoside acetyltransferase" evidence="3">
    <location>
        <begin position="9"/>
        <end position="62"/>
    </location>
</feature>
<evidence type="ECO:0000256" key="2">
    <source>
        <dbReference type="ARBA" id="ARBA00022679"/>
    </source>
</evidence>
<dbReference type="Gene3D" id="2.160.10.10">
    <property type="entry name" value="Hexapeptide repeat proteins"/>
    <property type="match status" value="1"/>
</dbReference>
<dbReference type="PANTHER" id="PTHR23416">
    <property type="entry name" value="SIALIC ACID SYNTHASE-RELATED"/>
    <property type="match status" value="1"/>
</dbReference>
<dbReference type="GO" id="GO:0016407">
    <property type="term" value="F:acetyltransferase activity"/>
    <property type="evidence" value="ECO:0007669"/>
    <property type="project" value="InterPro"/>
</dbReference>
<name>A0A8J9T2P7_PHATR</name>
<accession>A0A8J9T2P7</accession>
<dbReference type="InterPro" id="IPR018357">
    <property type="entry name" value="Hexapep_transf_CS"/>
</dbReference>
<dbReference type="PROSITE" id="PS00101">
    <property type="entry name" value="HEXAPEP_TRANSFERASES"/>
    <property type="match status" value="1"/>
</dbReference>
<dbReference type="AlphaFoldDB" id="A0A8J9T2P7"/>
<dbReference type="GO" id="GO:0008374">
    <property type="term" value="F:O-acyltransferase activity"/>
    <property type="evidence" value="ECO:0007669"/>
    <property type="project" value="TreeGrafter"/>
</dbReference>
<dbReference type="InterPro" id="IPR001451">
    <property type="entry name" value="Hexapep"/>
</dbReference>
<organism evidence="4">
    <name type="scientific">Phaeodactylum tricornutum</name>
    <name type="common">Diatom</name>
    <dbReference type="NCBI Taxonomy" id="2850"/>
    <lineage>
        <taxon>Eukaryota</taxon>
        <taxon>Sar</taxon>
        <taxon>Stramenopiles</taxon>
        <taxon>Ochrophyta</taxon>
        <taxon>Bacillariophyta</taxon>
        <taxon>Bacillariophyceae</taxon>
        <taxon>Bacillariophycidae</taxon>
        <taxon>Naviculales</taxon>
        <taxon>Phaeodactylaceae</taxon>
        <taxon>Phaeodactylum</taxon>
    </lineage>
</organism>
<proteinExistence type="inferred from homology"/>
<evidence type="ECO:0000256" key="1">
    <source>
        <dbReference type="ARBA" id="ARBA00007274"/>
    </source>
</evidence>
<keyword evidence="2" id="KW-0808">Transferase</keyword>
<dbReference type="Proteomes" id="UP000836788">
    <property type="component" value="Chromosome 4"/>
</dbReference>
<dbReference type="FunFam" id="2.160.10.10:FF:000008">
    <property type="entry name" value="Maltose O-acetyltransferase"/>
    <property type="match status" value="1"/>
</dbReference>
<dbReference type="InterPro" id="IPR024688">
    <property type="entry name" value="Mac_dom"/>
</dbReference>
<dbReference type="InterPro" id="IPR011004">
    <property type="entry name" value="Trimer_LpxA-like_sf"/>
</dbReference>
<dbReference type="CDD" id="cd03357">
    <property type="entry name" value="LbH_MAT_GAT"/>
    <property type="match status" value="1"/>
</dbReference>
<gene>
    <name evidence="4" type="ORF">PTTT1_LOCUS39957</name>
</gene>
<protein>
    <recommendedName>
        <fullName evidence="3">Maltose/galactoside acetyltransferase domain-containing protein</fullName>
    </recommendedName>
</protein>
<dbReference type="SMART" id="SM01266">
    <property type="entry name" value="Mac"/>
    <property type="match status" value="1"/>
</dbReference>
<dbReference type="PANTHER" id="PTHR23416:SF23">
    <property type="entry name" value="ACETYLTRANSFERASE C18B11.09C-RELATED"/>
    <property type="match status" value="1"/>
</dbReference>
<dbReference type="GO" id="GO:0005829">
    <property type="term" value="C:cytosol"/>
    <property type="evidence" value="ECO:0007669"/>
    <property type="project" value="TreeGrafter"/>
</dbReference>
<dbReference type="Pfam" id="PF12464">
    <property type="entry name" value="Mac"/>
    <property type="match status" value="1"/>
</dbReference>
<evidence type="ECO:0000313" key="4">
    <source>
        <dbReference type="EMBL" id="CAG9288898.1"/>
    </source>
</evidence>